<dbReference type="FunFam" id="3.30.70.270:FF:000001">
    <property type="entry name" value="Diguanylate cyclase domain protein"/>
    <property type="match status" value="1"/>
</dbReference>
<dbReference type="SUPFAM" id="SSF55781">
    <property type="entry name" value="GAF domain-like"/>
    <property type="match status" value="1"/>
</dbReference>
<protein>
    <recommendedName>
        <fullName evidence="2">diguanylate cyclase</fullName>
        <ecNumber evidence="2">2.7.7.65</ecNumber>
    </recommendedName>
</protein>
<evidence type="ECO:0000256" key="2">
    <source>
        <dbReference type="ARBA" id="ARBA00012528"/>
    </source>
</evidence>
<proteinExistence type="predicted"/>
<dbReference type="Gene3D" id="3.30.70.270">
    <property type="match status" value="1"/>
</dbReference>
<dbReference type="PANTHER" id="PTHR45138">
    <property type="entry name" value="REGULATORY COMPONENTS OF SENSORY TRANSDUCTION SYSTEM"/>
    <property type="match status" value="1"/>
</dbReference>
<dbReference type="GO" id="GO:0052621">
    <property type="term" value="F:diguanylate cyclase activity"/>
    <property type="evidence" value="ECO:0007669"/>
    <property type="project" value="UniProtKB-EC"/>
</dbReference>
<dbReference type="CDD" id="cd01949">
    <property type="entry name" value="GGDEF"/>
    <property type="match status" value="1"/>
</dbReference>
<dbReference type="InterPro" id="IPR003018">
    <property type="entry name" value="GAF"/>
</dbReference>
<dbReference type="InterPro" id="IPR029016">
    <property type="entry name" value="GAF-like_dom_sf"/>
</dbReference>
<dbReference type="InterPro" id="IPR050469">
    <property type="entry name" value="Diguanylate_Cyclase"/>
</dbReference>
<evidence type="ECO:0000259" key="5">
    <source>
        <dbReference type="PROSITE" id="PS50887"/>
    </source>
</evidence>
<dbReference type="GO" id="GO:1902201">
    <property type="term" value="P:negative regulation of bacterial-type flagellum-dependent cell motility"/>
    <property type="evidence" value="ECO:0007669"/>
    <property type="project" value="TreeGrafter"/>
</dbReference>
<dbReference type="EMBL" id="RSFA01000056">
    <property type="protein sequence ID" value="RSD30690.1"/>
    <property type="molecule type" value="Genomic_DNA"/>
</dbReference>
<evidence type="ECO:0000256" key="4">
    <source>
        <dbReference type="SAM" id="Phobius"/>
    </source>
</evidence>
<dbReference type="EC" id="2.7.7.65" evidence="2"/>
<dbReference type="NCBIfam" id="TIGR00254">
    <property type="entry name" value="GGDEF"/>
    <property type="match status" value="1"/>
</dbReference>
<evidence type="ECO:0000313" key="6">
    <source>
        <dbReference type="EMBL" id="RSD30690.1"/>
    </source>
</evidence>
<dbReference type="PROSITE" id="PS50887">
    <property type="entry name" value="GGDEF"/>
    <property type="match status" value="1"/>
</dbReference>
<comment type="caution">
    <text evidence="6">The sequence shown here is derived from an EMBL/GenBank/DDBJ whole genome shotgun (WGS) entry which is preliminary data.</text>
</comment>
<dbReference type="AlphaFoldDB" id="A0A3R9G2D5"/>
<dbReference type="EMBL" id="RSFA01000027">
    <property type="protein sequence ID" value="RSD31603.1"/>
    <property type="molecule type" value="Genomic_DNA"/>
</dbReference>
<dbReference type="OrthoDB" id="9803824at2"/>
<dbReference type="SUPFAM" id="SSF55073">
    <property type="entry name" value="Nucleotide cyclase"/>
    <property type="match status" value="1"/>
</dbReference>
<evidence type="ECO:0000256" key="1">
    <source>
        <dbReference type="ARBA" id="ARBA00001946"/>
    </source>
</evidence>
<dbReference type="InterPro" id="IPR000160">
    <property type="entry name" value="GGDEF_dom"/>
</dbReference>
<dbReference type="InterPro" id="IPR029787">
    <property type="entry name" value="Nucleotide_cyclase"/>
</dbReference>
<name>A0A3R9G2D5_9VIBR</name>
<dbReference type="Proteomes" id="UP000269041">
    <property type="component" value="Unassembled WGS sequence"/>
</dbReference>
<dbReference type="RefSeq" id="WP_125320714.1">
    <property type="nucleotide sequence ID" value="NZ_AP024889.1"/>
</dbReference>
<feature type="transmembrane region" description="Helical" evidence="4">
    <location>
        <begin position="179"/>
        <end position="198"/>
    </location>
</feature>
<dbReference type="GO" id="GO:0005886">
    <property type="term" value="C:plasma membrane"/>
    <property type="evidence" value="ECO:0007669"/>
    <property type="project" value="TreeGrafter"/>
</dbReference>
<dbReference type="InterPro" id="IPR043128">
    <property type="entry name" value="Rev_trsase/Diguanyl_cyclase"/>
</dbReference>
<dbReference type="SMART" id="SM00267">
    <property type="entry name" value="GGDEF"/>
    <property type="match status" value="1"/>
</dbReference>
<dbReference type="SMART" id="SM00065">
    <property type="entry name" value="GAF"/>
    <property type="match status" value="1"/>
</dbReference>
<evidence type="ECO:0000313" key="8">
    <source>
        <dbReference type="Proteomes" id="UP000269041"/>
    </source>
</evidence>
<dbReference type="GO" id="GO:0043709">
    <property type="term" value="P:cell adhesion involved in single-species biofilm formation"/>
    <property type="evidence" value="ECO:0007669"/>
    <property type="project" value="TreeGrafter"/>
</dbReference>
<organism evidence="6 8">
    <name type="scientific">Vibrio pectenicida</name>
    <dbReference type="NCBI Taxonomy" id="62763"/>
    <lineage>
        <taxon>Bacteria</taxon>
        <taxon>Pseudomonadati</taxon>
        <taxon>Pseudomonadota</taxon>
        <taxon>Gammaproteobacteria</taxon>
        <taxon>Vibrionales</taxon>
        <taxon>Vibrionaceae</taxon>
        <taxon>Vibrio</taxon>
    </lineage>
</organism>
<accession>A0A3R9G2D5</accession>
<dbReference type="Pfam" id="PF00990">
    <property type="entry name" value="GGDEF"/>
    <property type="match status" value="1"/>
</dbReference>
<dbReference type="PANTHER" id="PTHR45138:SF9">
    <property type="entry name" value="DIGUANYLATE CYCLASE DGCM-RELATED"/>
    <property type="match status" value="1"/>
</dbReference>
<gene>
    <name evidence="7" type="ORF">EJA03_07960</name>
    <name evidence="6" type="ORF">EJA03_12630</name>
</gene>
<comment type="catalytic activity">
    <reaction evidence="3">
        <text>2 GTP = 3',3'-c-di-GMP + 2 diphosphate</text>
        <dbReference type="Rhea" id="RHEA:24898"/>
        <dbReference type="ChEBI" id="CHEBI:33019"/>
        <dbReference type="ChEBI" id="CHEBI:37565"/>
        <dbReference type="ChEBI" id="CHEBI:58805"/>
        <dbReference type="EC" id="2.7.7.65"/>
    </reaction>
</comment>
<feature type="domain" description="GGDEF" evidence="5">
    <location>
        <begin position="413"/>
        <end position="547"/>
    </location>
</feature>
<keyword evidence="4" id="KW-0472">Membrane</keyword>
<evidence type="ECO:0000256" key="3">
    <source>
        <dbReference type="ARBA" id="ARBA00034247"/>
    </source>
</evidence>
<keyword evidence="4" id="KW-1133">Transmembrane helix</keyword>
<keyword evidence="4" id="KW-0812">Transmembrane</keyword>
<dbReference type="Gene3D" id="3.30.450.40">
    <property type="match status" value="1"/>
</dbReference>
<keyword evidence="8" id="KW-1185">Reference proteome</keyword>
<sequence length="570" mass="64003">MSNTSFGRLQYFPIIALTLSMIVGGYYYDRILDNWLTNIVSNYMSNLVDDVDHQIHQRGLVLNDMDQSEIDNFLDNLSQAKVEQRFSIIDSQGQVLGDSQLTHKQVLKLEDHSLRPEVVSAFSTGWGQSKRFSASMNQELLYIAKRLTLRGEADTGEEYVLRLSMPMTALYAMSSDLKLIEHLLMLLSLGILVLSTWVSHRKIFNSVRAEQDLQEYRIQKSMREIEHLHQLANMLAACSNLKEAQTVISDIIPRLLGPINGCVAVMKESRNQLEVSLDWGGTWPADKVYGTNECWALRKGRYHLSKDDSHQLPCPHMACCQNDLTLCIPLTAHGNTVGMFHLYLDTSTDTLSEERKQLAFTIAEHLGLALANLSLQDKLRSQAMRDPLTGLYNRRYFEETFEKAWLNASQKDLDMSLLMLDLDHFKRFNDNYGHDAGDYVLKEVASLLTHQIGEHNTACRLGGEELAIICPRCSVEPAMKLADQIVEAVGSLHLSMQGISLGQLGVSIGVATYPDLPSSPTELIKAADIALYEAKNNGRNQAIHERGAVGTSLSIVPDVEHQKTRVHEES</sequence>
<comment type="cofactor">
    <cofactor evidence="1">
        <name>Mg(2+)</name>
        <dbReference type="ChEBI" id="CHEBI:18420"/>
    </cofactor>
</comment>
<feature type="transmembrane region" description="Helical" evidence="4">
    <location>
        <begin position="12"/>
        <end position="28"/>
    </location>
</feature>
<reference evidence="6 8" key="1">
    <citation type="submission" date="2018-12" db="EMBL/GenBank/DDBJ databases">
        <title>Genomic taxonomy of the Vibrionaceae family.</title>
        <authorList>
            <person name="Gomez-Gil B."/>
            <person name="Enciso-Ibarra K."/>
        </authorList>
    </citation>
    <scope>NUCLEOTIDE SEQUENCE [LARGE SCALE GENOMIC DNA]</scope>
    <source>
        <strain evidence="6 8">CAIM 594</strain>
    </source>
</reference>
<evidence type="ECO:0000313" key="7">
    <source>
        <dbReference type="EMBL" id="RSD31603.1"/>
    </source>
</evidence>